<evidence type="ECO:0000313" key="8">
    <source>
        <dbReference type="EMBL" id="WRQ87163.1"/>
    </source>
</evidence>
<organism evidence="8 9">
    <name type="scientific">Actomonas aquatica</name>
    <dbReference type="NCBI Taxonomy" id="2866162"/>
    <lineage>
        <taxon>Bacteria</taxon>
        <taxon>Pseudomonadati</taxon>
        <taxon>Verrucomicrobiota</taxon>
        <taxon>Opitutia</taxon>
        <taxon>Opitutales</taxon>
        <taxon>Opitutaceae</taxon>
        <taxon>Actomonas</taxon>
    </lineage>
</organism>
<gene>
    <name evidence="8" type="ORF">K1X11_020315</name>
</gene>
<evidence type="ECO:0000259" key="7">
    <source>
        <dbReference type="Pfam" id="PF17189"/>
    </source>
</evidence>
<dbReference type="Pfam" id="PF02055">
    <property type="entry name" value="Glyco_hydro_30"/>
    <property type="match status" value="1"/>
</dbReference>
<dbReference type="PANTHER" id="PTHR11069:SF23">
    <property type="entry name" value="LYSOSOMAL ACID GLUCOSYLCERAMIDASE"/>
    <property type="match status" value="1"/>
</dbReference>
<evidence type="ECO:0000256" key="3">
    <source>
        <dbReference type="ARBA" id="ARBA00022801"/>
    </source>
</evidence>
<accession>A0ABZ1C5Z9</accession>
<comment type="similarity">
    <text evidence="1 4">Belongs to the glycosyl hydrolase 30 family.</text>
</comment>
<evidence type="ECO:0000259" key="6">
    <source>
        <dbReference type="Pfam" id="PF02055"/>
    </source>
</evidence>
<dbReference type="Proteomes" id="UP000738431">
    <property type="component" value="Chromosome"/>
</dbReference>
<dbReference type="InterPro" id="IPR013780">
    <property type="entry name" value="Glyco_hydro_b"/>
</dbReference>
<dbReference type="Pfam" id="PF17189">
    <property type="entry name" value="Glyco_hydro_30C"/>
    <property type="match status" value="1"/>
</dbReference>
<keyword evidence="9" id="KW-1185">Reference proteome</keyword>
<dbReference type="Gene3D" id="2.60.40.1180">
    <property type="entry name" value="Golgi alpha-mannosidase II"/>
    <property type="match status" value="1"/>
</dbReference>
<reference evidence="8 9" key="2">
    <citation type="submission" date="2023-12" db="EMBL/GenBank/DDBJ databases">
        <title>Description of an unclassified Opitutus bacterium of Verrucomicrobiota.</title>
        <authorList>
            <person name="Zhang D.-F."/>
        </authorList>
    </citation>
    <scope>NUCLEOTIDE SEQUENCE [LARGE SCALE GENOMIC DNA]</scope>
    <source>
        <strain evidence="8 9">WL0086</strain>
    </source>
</reference>
<dbReference type="InterPro" id="IPR033452">
    <property type="entry name" value="GH30_C"/>
</dbReference>
<reference evidence="8 9" key="1">
    <citation type="submission" date="2021-08" db="EMBL/GenBank/DDBJ databases">
        <authorList>
            <person name="Zhang D."/>
            <person name="Zhang A."/>
            <person name="Wang L."/>
        </authorList>
    </citation>
    <scope>NUCLEOTIDE SEQUENCE [LARGE SCALE GENOMIC DNA]</scope>
    <source>
        <strain evidence="8 9">WL0086</strain>
    </source>
</reference>
<dbReference type="Gene3D" id="3.20.20.80">
    <property type="entry name" value="Glycosidases"/>
    <property type="match status" value="1"/>
</dbReference>
<dbReference type="InterPro" id="IPR017853">
    <property type="entry name" value="GH"/>
</dbReference>
<evidence type="ECO:0000256" key="4">
    <source>
        <dbReference type="RuleBase" id="RU361188"/>
    </source>
</evidence>
<dbReference type="RefSeq" id="WP_221029423.1">
    <property type="nucleotide sequence ID" value="NZ_CP139781.1"/>
</dbReference>
<dbReference type="GO" id="GO:0016787">
    <property type="term" value="F:hydrolase activity"/>
    <property type="evidence" value="ECO:0007669"/>
    <property type="project" value="UniProtKB-KW"/>
</dbReference>
<keyword evidence="3 4" id="KW-0378">Hydrolase</keyword>
<dbReference type="InterPro" id="IPR033453">
    <property type="entry name" value="Glyco_hydro_30_TIM-barrel"/>
</dbReference>
<evidence type="ECO:0000256" key="1">
    <source>
        <dbReference type="ARBA" id="ARBA00005382"/>
    </source>
</evidence>
<dbReference type="SUPFAM" id="SSF51445">
    <property type="entry name" value="(Trans)glycosidases"/>
    <property type="match status" value="1"/>
</dbReference>
<evidence type="ECO:0000256" key="5">
    <source>
        <dbReference type="SAM" id="SignalP"/>
    </source>
</evidence>
<protein>
    <submittedName>
        <fullName evidence="8">Glycoside hydrolase family 30 protein</fullName>
    </submittedName>
</protein>
<proteinExistence type="inferred from homology"/>
<dbReference type="InterPro" id="IPR001139">
    <property type="entry name" value="Glyco_hydro_30"/>
</dbReference>
<feature type="domain" description="Glycosyl hydrolase family 30 TIM-barrel" evidence="6">
    <location>
        <begin position="75"/>
        <end position="408"/>
    </location>
</feature>
<evidence type="ECO:0000313" key="9">
    <source>
        <dbReference type="Proteomes" id="UP000738431"/>
    </source>
</evidence>
<dbReference type="PRINTS" id="PR00843">
    <property type="entry name" value="GLHYDRLASE30"/>
</dbReference>
<keyword evidence="4" id="KW-0326">Glycosidase</keyword>
<feature type="domain" description="Glycosyl hydrolase family 30 beta sandwich" evidence="7">
    <location>
        <begin position="411"/>
        <end position="468"/>
    </location>
</feature>
<sequence>MTSPIGSLSHLVTAVSAAAALGATTASAASTWTAYETARDNDHRLTPIAAEAVGGEAARATLSFEPAEQFQTMVGFGGALTESSAWVLEQLPAERRAEVIRRYFDPAEGIGYTLARTHINSCDFSLNMWSLDDVAGDYDLHHFSLDPMRRWVLPLIHQARTAAGGDSLRLVASPWSPPYWMKTNYRMDDGGSLRGEYAPVWAEFFVKFVQAMQDEEGIPVWGLTVQNEPQAHQVWESCLYTPEQERDFVKNHLGPALVRAGMSDVKLMALDHNRDILEVHADASLGDPEAAQYLWGLGLHWYVSNDFEASSRVHAKYPDKPILFTEGCWEGGDAIGAWKHGEGYARQMMGDFRNWVVGFIDWNIVLDQRGGPNHVGNFCDAPVIVNTDTLEVSYGPSFYYIGHFSRFVKPGAVRIASTCGNENLDTIAFANPDGAVVVVVMNETDAPQRVALATLGTIEVPARGIRTYVQNR</sequence>
<dbReference type="PANTHER" id="PTHR11069">
    <property type="entry name" value="GLUCOSYLCERAMIDASE"/>
    <property type="match status" value="1"/>
</dbReference>
<dbReference type="EMBL" id="CP139781">
    <property type="protein sequence ID" value="WRQ87163.1"/>
    <property type="molecule type" value="Genomic_DNA"/>
</dbReference>
<evidence type="ECO:0000256" key="2">
    <source>
        <dbReference type="ARBA" id="ARBA00022729"/>
    </source>
</evidence>
<keyword evidence="2 5" id="KW-0732">Signal</keyword>
<feature type="signal peptide" evidence="5">
    <location>
        <begin position="1"/>
        <end position="28"/>
    </location>
</feature>
<name>A0ABZ1C5Z9_9BACT</name>
<feature type="chain" id="PRO_5047078145" evidence="5">
    <location>
        <begin position="29"/>
        <end position="472"/>
    </location>
</feature>